<evidence type="ECO:0000313" key="1">
    <source>
        <dbReference type="EMBL" id="JAD39250.1"/>
    </source>
</evidence>
<reference evidence="1" key="2">
    <citation type="journal article" date="2015" name="Data Brief">
        <title>Shoot transcriptome of the giant reed, Arundo donax.</title>
        <authorList>
            <person name="Barrero R.A."/>
            <person name="Guerrero F.D."/>
            <person name="Moolhuijzen P."/>
            <person name="Goolsby J.A."/>
            <person name="Tidwell J."/>
            <person name="Bellgard S.E."/>
            <person name="Bellgard M.I."/>
        </authorList>
    </citation>
    <scope>NUCLEOTIDE SEQUENCE</scope>
    <source>
        <tissue evidence="1">Shoot tissue taken approximately 20 cm above the soil surface</tissue>
    </source>
</reference>
<name>A0A0A8ZR68_ARUDO</name>
<sequence length="19" mass="2277">MDHVTFLFILSRVPHQHQA</sequence>
<accession>A0A0A8ZR68</accession>
<organism evidence="1">
    <name type="scientific">Arundo donax</name>
    <name type="common">Giant reed</name>
    <name type="synonym">Donax arundinaceus</name>
    <dbReference type="NCBI Taxonomy" id="35708"/>
    <lineage>
        <taxon>Eukaryota</taxon>
        <taxon>Viridiplantae</taxon>
        <taxon>Streptophyta</taxon>
        <taxon>Embryophyta</taxon>
        <taxon>Tracheophyta</taxon>
        <taxon>Spermatophyta</taxon>
        <taxon>Magnoliopsida</taxon>
        <taxon>Liliopsida</taxon>
        <taxon>Poales</taxon>
        <taxon>Poaceae</taxon>
        <taxon>PACMAD clade</taxon>
        <taxon>Arundinoideae</taxon>
        <taxon>Arundineae</taxon>
        <taxon>Arundo</taxon>
    </lineage>
</organism>
<dbReference type="AlphaFoldDB" id="A0A0A8ZR68"/>
<dbReference type="EMBL" id="GBRH01258645">
    <property type="protein sequence ID" value="JAD39250.1"/>
    <property type="molecule type" value="Transcribed_RNA"/>
</dbReference>
<reference evidence="1" key="1">
    <citation type="submission" date="2014-09" db="EMBL/GenBank/DDBJ databases">
        <authorList>
            <person name="Magalhaes I.L.F."/>
            <person name="Oliveira U."/>
            <person name="Santos F.R."/>
            <person name="Vidigal T.H.D.A."/>
            <person name="Brescovit A.D."/>
            <person name="Santos A.J."/>
        </authorList>
    </citation>
    <scope>NUCLEOTIDE SEQUENCE</scope>
    <source>
        <tissue evidence="1">Shoot tissue taken approximately 20 cm above the soil surface</tissue>
    </source>
</reference>
<proteinExistence type="predicted"/>
<protein>
    <submittedName>
        <fullName evidence="1">Uncharacterized protein</fullName>
    </submittedName>
</protein>